<dbReference type="Proteomes" id="UP000789525">
    <property type="component" value="Unassembled WGS sequence"/>
</dbReference>
<evidence type="ECO:0000313" key="1">
    <source>
        <dbReference type="EMBL" id="CAG8594891.1"/>
    </source>
</evidence>
<name>A0ACA9MNL1_9GLOM</name>
<keyword evidence="2" id="KW-1185">Reference proteome</keyword>
<comment type="caution">
    <text evidence="1">The sequence shown here is derived from an EMBL/GenBank/DDBJ whole genome shotgun (WGS) entry which is preliminary data.</text>
</comment>
<proteinExistence type="predicted"/>
<organism evidence="1 2">
    <name type="scientific">Acaulospora colombiana</name>
    <dbReference type="NCBI Taxonomy" id="27376"/>
    <lineage>
        <taxon>Eukaryota</taxon>
        <taxon>Fungi</taxon>
        <taxon>Fungi incertae sedis</taxon>
        <taxon>Mucoromycota</taxon>
        <taxon>Glomeromycotina</taxon>
        <taxon>Glomeromycetes</taxon>
        <taxon>Diversisporales</taxon>
        <taxon>Acaulosporaceae</taxon>
        <taxon>Acaulospora</taxon>
    </lineage>
</organism>
<reference evidence="1" key="1">
    <citation type="submission" date="2021-06" db="EMBL/GenBank/DDBJ databases">
        <authorList>
            <person name="Kallberg Y."/>
            <person name="Tangrot J."/>
            <person name="Rosling A."/>
        </authorList>
    </citation>
    <scope>NUCLEOTIDE SEQUENCE</scope>
    <source>
        <strain evidence="1">CL356</strain>
    </source>
</reference>
<accession>A0ACA9MNL1</accession>
<gene>
    <name evidence="1" type="ORF">ACOLOM_LOCUS6463</name>
</gene>
<evidence type="ECO:0000313" key="2">
    <source>
        <dbReference type="Proteomes" id="UP000789525"/>
    </source>
</evidence>
<dbReference type="EMBL" id="CAJVPT010013332">
    <property type="protein sequence ID" value="CAG8594891.1"/>
    <property type="molecule type" value="Genomic_DNA"/>
</dbReference>
<sequence>WKGIKEWRTWCIATGAATPATRTLNTALSRDIQMQECRDVWAVNGLEDPGASKTSKQDKDHFEEQDPRVEGCLPWKTNNKAKSASKGEAPRSKDITKARKNNKAKTSTKGSTSKTNKAGKRLRAARTTNSKNVTSMPKSGAWKTTTGS</sequence>
<feature type="non-terminal residue" evidence="1">
    <location>
        <position position="1"/>
    </location>
</feature>
<protein>
    <submittedName>
        <fullName evidence="1">14398_t:CDS:1</fullName>
    </submittedName>
</protein>